<dbReference type="PROSITE" id="PS00874">
    <property type="entry name" value="T2SP_F"/>
    <property type="match status" value="1"/>
</dbReference>
<dbReference type="PANTHER" id="PTHR30012">
    <property type="entry name" value="GENERAL SECRETION PATHWAY PROTEIN"/>
    <property type="match status" value="1"/>
</dbReference>
<evidence type="ECO:0000256" key="4">
    <source>
        <dbReference type="ARBA" id="ARBA00022475"/>
    </source>
</evidence>
<dbReference type="PANTHER" id="PTHR30012:SF0">
    <property type="entry name" value="TYPE II SECRETION SYSTEM PROTEIN F-RELATED"/>
    <property type="match status" value="1"/>
</dbReference>
<evidence type="ECO:0000256" key="1">
    <source>
        <dbReference type="ARBA" id="ARBA00004429"/>
    </source>
</evidence>
<dbReference type="FunFam" id="1.20.81.30:FF:000001">
    <property type="entry name" value="Type II secretion system protein F"/>
    <property type="match status" value="2"/>
</dbReference>
<keyword evidence="8 10" id="KW-0472">Membrane</keyword>
<dbReference type="Proteomes" id="UP000176917">
    <property type="component" value="Unassembled WGS sequence"/>
</dbReference>
<feature type="transmembrane region" description="Helical" evidence="10">
    <location>
        <begin position="375"/>
        <end position="396"/>
    </location>
</feature>
<dbReference type="AlphaFoldDB" id="A0A1G2RMC9"/>
<evidence type="ECO:0000256" key="6">
    <source>
        <dbReference type="ARBA" id="ARBA00022692"/>
    </source>
</evidence>
<evidence type="ECO:0000259" key="11">
    <source>
        <dbReference type="Pfam" id="PF00482"/>
    </source>
</evidence>
<sequence>MKFNYQARNQTGETQVGVIEASSKDAALQLLSQHGLTVTILEESGDKPFYSKSISFFERVKAKDVMMFSRHLAILFKSQVTLLEALRTLALQTRNRMFAEKIMRISEDVEGGTSLSQALSRNPDVFSSYYVSMVKSGESAGSLSEVLESLADHLEREYNLQNKIKSALTYPAFIVGTGVVVLTLMMAFVVPNLTRILGDLGGELPFITKVVIGLAGFLNTWWWLVFLLLALGVFFLLRYIKTPQGKHNVDLFVLKVPALNSFLRMMYLSRFAENLSTLIAGGLPIVEAIEITQEIVGNDYYKSILGEAKEAVRKGERISDVLGRYPLEFPPVFTQMVLVGEQSGSLDTTLLNVVQFYQRELANTVESFLSILEPLLIVILGLLVGGLMAAILLPLYQLVTI</sequence>
<dbReference type="GO" id="GO:0009306">
    <property type="term" value="P:protein secretion"/>
    <property type="evidence" value="ECO:0007669"/>
    <property type="project" value="InterPro"/>
</dbReference>
<dbReference type="InterPro" id="IPR018076">
    <property type="entry name" value="T2SS_GspF_dom"/>
</dbReference>
<proteinExistence type="inferred from homology"/>
<dbReference type="EMBL" id="MHUG01000015">
    <property type="protein sequence ID" value="OHA73171.1"/>
    <property type="molecule type" value="Genomic_DNA"/>
</dbReference>
<dbReference type="InterPro" id="IPR003004">
    <property type="entry name" value="GspF/PilC"/>
</dbReference>
<keyword evidence="6 9" id="KW-0812">Transmembrane</keyword>
<dbReference type="Pfam" id="PF00482">
    <property type="entry name" value="T2SSF"/>
    <property type="match status" value="2"/>
</dbReference>
<comment type="caution">
    <text evidence="12">The sequence shown here is derived from an EMBL/GenBank/DDBJ whole genome shotgun (WGS) entry which is preliminary data.</text>
</comment>
<feature type="domain" description="Type II secretion system protein GspF" evidence="11">
    <location>
        <begin position="68"/>
        <end position="191"/>
    </location>
</feature>
<dbReference type="InterPro" id="IPR001992">
    <property type="entry name" value="T2SS_GspF/T4SS_PilC_CS"/>
</dbReference>
<accession>A0A1G2RMC9</accession>
<dbReference type="GO" id="GO:0005886">
    <property type="term" value="C:plasma membrane"/>
    <property type="evidence" value="ECO:0007669"/>
    <property type="project" value="UniProtKB-SubCell"/>
</dbReference>
<dbReference type="InterPro" id="IPR042094">
    <property type="entry name" value="T2SS_GspF_sf"/>
</dbReference>
<evidence type="ECO:0000256" key="7">
    <source>
        <dbReference type="ARBA" id="ARBA00022989"/>
    </source>
</evidence>
<keyword evidence="5" id="KW-0997">Cell inner membrane</keyword>
<comment type="similarity">
    <text evidence="2 9">Belongs to the GSP F family.</text>
</comment>
<evidence type="ECO:0000256" key="3">
    <source>
        <dbReference type="ARBA" id="ARBA00022448"/>
    </source>
</evidence>
<protein>
    <recommendedName>
        <fullName evidence="11">Type II secretion system protein GspF domain-containing protein</fullName>
    </recommendedName>
</protein>
<dbReference type="Gene3D" id="1.20.81.30">
    <property type="entry name" value="Type II secretion system (T2SS), domain F"/>
    <property type="match status" value="2"/>
</dbReference>
<feature type="domain" description="Type II secretion system protein GspF" evidence="11">
    <location>
        <begin position="271"/>
        <end position="394"/>
    </location>
</feature>
<gene>
    <name evidence="12" type="ORF">A3B24_00805</name>
</gene>
<evidence type="ECO:0000256" key="10">
    <source>
        <dbReference type="SAM" id="Phobius"/>
    </source>
</evidence>
<keyword evidence="4" id="KW-1003">Cell membrane</keyword>
<keyword evidence="7 10" id="KW-1133">Transmembrane helix</keyword>
<evidence type="ECO:0000256" key="8">
    <source>
        <dbReference type="ARBA" id="ARBA00023136"/>
    </source>
</evidence>
<organism evidence="12 13">
    <name type="scientific">Candidatus Wildermuthbacteria bacterium RIFCSPLOWO2_01_FULL_48_16</name>
    <dbReference type="NCBI Taxonomy" id="1802461"/>
    <lineage>
        <taxon>Bacteria</taxon>
        <taxon>Candidatus Wildermuthiibacteriota</taxon>
    </lineage>
</organism>
<evidence type="ECO:0000256" key="5">
    <source>
        <dbReference type="ARBA" id="ARBA00022519"/>
    </source>
</evidence>
<evidence type="ECO:0000313" key="13">
    <source>
        <dbReference type="Proteomes" id="UP000176917"/>
    </source>
</evidence>
<evidence type="ECO:0000256" key="2">
    <source>
        <dbReference type="ARBA" id="ARBA00005745"/>
    </source>
</evidence>
<reference evidence="12 13" key="1">
    <citation type="journal article" date="2016" name="Nat. Commun.">
        <title>Thousands of microbial genomes shed light on interconnected biogeochemical processes in an aquifer system.</title>
        <authorList>
            <person name="Anantharaman K."/>
            <person name="Brown C.T."/>
            <person name="Hug L.A."/>
            <person name="Sharon I."/>
            <person name="Castelle C.J."/>
            <person name="Probst A.J."/>
            <person name="Thomas B.C."/>
            <person name="Singh A."/>
            <person name="Wilkins M.J."/>
            <person name="Karaoz U."/>
            <person name="Brodie E.L."/>
            <person name="Williams K.H."/>
            <person name="Hubbard S.S."/>
            <person name="Banfield J.F."/>
        </authorList>
    </citation>
    <scope>NUCLEOTIDE SEQUENCE [LARGE SCALE GENOMIC DNA]</scope>
</reference>
<feature type="transmembrane region" description="Helical" evidence="10">
    <location>
        <begin position="168"/>
        <end position="190"/>
    </location>
</feature>
<name>A0A1G2RMC9_9BACT</name>
<evidence type="ECO:0000256" key="9">
    <source>
        <dbReference type="RuleBase" id="RU003923"/>
    </source>
</evidence>
<dbReference type="STRING" id="1802461.A3B24_00805"/>
<comment type="subcellular location">
    <subcellularLocation>
        <location evidence="1">Cell inner membrane</location>
        <topology evidence="1">Multi-pass membrane protein</topology>
    </subcellularLocation>
    <subcellularLocation>
        <location evidence="9">Cell membrane</location>
        <topology evidence="9">Multi-pass membrane protein</topology>
    </subcellularLocation>
</comment>
<dbReference type="PRINTS" id="PR00812">
    <property type="entry name" value="BCTERIALGSPF"/>
</dbReference>
<feature type="transmembrane region" description="Helical" evidence="10">
    <location>
        <begin position="210"/>
        <end position="237"/>
    </location>
</feature>
<evidence type="ECO:0000313" key="12">
    <source>
        <dbReference type="EMBL" id="OHA73171.1"/>
    </source>
</evidence>
<keyword evidence="3 9" id="KW-0813">Transport</keyword>